<protein>
    <recommendedName>
        <fullName evidence="4">Clr5 domain-containing protein</fullName>
    </recommendedName>
</protein>
<feature type="compositionally biased region" description="Basic residues" evidence="1">
    <location>
        <begin position="170"/>
        <end position="181"/>
    </location>
</feature>
<name>A0ABQ9PI56_9PEZI</name>
<dbReference type="Proteomes" id="UP001169217">
    <property type="component" value="Unassembled WGS sequence"/>
</dbReference>
<accession>A0ABQ9PI56</accession>
<evidence type="ECO:0000313" key="3">
    <source>
        <dbReference type="Proteomes" id="UP001169217"/>
    </source>
</evidence>
<feature type="region of interest" description="Disordered" evidence="1">
    <location>
        <begin position="170"/>
        <end position="191"/>
    </location>
</feature>
<comment type="caution">
    <text evidence="2">The sequence shown here is derived from an EMBL/GenBank/DDBJ whole genome shotgun (WGS) entry which is preliminary data.</text>
</comment>
<gene>
    <name evidence="2" type="ORF">CLIM01_11018</name>
</gene>
<evidence type="ECO:0000313" key="2">
    <source>
        <dbReference type="EMBL" id="KAK0371616.1"/>
    </source>
</evidence>
<keyword evidence="3" id="KW-1185">Reference proteome</keyword>
<dbReference type="EMBL" id="JARUPT010000430">
    <property type="protein sequence ID" value="KAK0371616.1"/>
    <property type="molecule type" value="Genomic_DNA"/>
</dbReference>
<evidence type="ECO:0008006" key="4">
    <source>
        <dbReference type="Google" id="ProtNLM"/>
    </source>
</evidence>
<proteinExistence type="predicted"/>
<feature type="region of interest" description="Disordered" evidence="1">
    <location>
        <begin position="205"/>
        <end position="226"/>
    </location>
</feature>
<evidence type="ECO:0000256" key="1">
    <source>
        <dbReference type="SAM" id="MobiDB-lite"/>
    </source>
</evidence>
<reference evidence="2" key="1">
    <citation type="submission" date="2023-04" db="EMBL/GenBank/DDBJ databases">
        <title>Colletotrichum limetticola genome sequence.</title>
        <authorList>
            <person name="Baroncelli R."/>
        </authorList>
    </citation>
    <scope>NUCLEOTIDE SEQUENCE</scope>
    <source>
        <strain evidence="2">KLA-Anderson</strain>
    </source>
</reference>
<sequence length="283" mass="32151">MAILSADQQALVPVSRDTSLVGEWTGSFIPSQQQYSSTWQSPPPPQPFINDYGDDCQRWFSQFYDGSPNAFEPLDFDSAEDAVFSDGNEPNPLEEATLDPDLVDKLQIDAADQYLIEQRLQDQDWDTIKSGFEHRFGVSSSSSKSALAMRVSRRRKKHIEIRSLFEQASLKKRSKRQQGKKHSWEPGVQDRHVRAEETIGLEHEACAERTQRERRGRPQGTSPETCDQELTRYITPREAAAAADMLLAFLGQPELRGVMAQADCLSIVRVRSRLREQADVPRR</sequence>
<feature type="compositionally biased region" description="Basic and acidic residues" evidence="1">
    <location>
        <begin position="182"/>
        <end position="191"/>
    </location>
</feature>
<organism evidence="2 3">
    <name type="scientific">Colletotrichum limetticola</name>
    <dbReference type="NCBI Taxonomy" id="1209924"/>
    <lineage>
        <taxon>Eukaryota</taxon>
        <taxon>Fungi</taxon>
        <taxon>Dikarya</taxon>
        <taxon>Ascomycota</taxon>
        <taxon>Pezizomycotina</taxon>
        <taxon>Sordariomycetes</taxon>
        <taxon>Hypocreomycetidae</taxon>
        <taxon>Glomerellales</taxon>
        <taxon>Glomerellaceae</taxon>
        <taxon>Colletotrichum</taxon>
        <taxon>Colletotrichum acutatum species complex</taxon>
    </lineage>
</organism>